<dbReference type="Pfam" id="PF04548">
    <property type="entry name" value="AIG1"/>
    <property type="match status" value="1"/>
</dbReference>
<dbReference type="AlphaFoldDB" id="D7LXY5"/>
<evidence type="ECO:0000256" key="3">
    <source>
        <dbReference type="ARBA" id="ARBA00023134"/>
    </source>
</evidence>
<organism evidence="7">
    <name type="scientific">Arabidopsis lyrata subsp. lyrata</name>
    <name type="common">Lyre-leaved rock-cress</name>
    <dbReference type="NCBI Taxonomy" id="81972"/>
    <lineage>
        <taxon>Eukaryota</taxon>
        <taxon>Viridiplantae</taxon>
        <taxon>Streptophyta</taxon>
        <taxon>Embryophyta</taxon>
        <taxon>Tracheophyta</taxon>
        <taxon>Spermatophyta</taxon>
        <taxon>Magnoliopsida</taxon>
        <taxon>eudicotyledons</taxon>
        <taxon>Gunneridae</taxon>
        <taxon>Pentapetalae</taxon>
        <taxon>rosids</taxon>
        <taxon>malvids</taxon>
        <taxon>Brassicales</taxon>
        <taxon>Brassicaceae</taxon>
        <taxon>Camelineae</taxon>
        <taxon>Arabidopsis</taxon>
    </lineage>
</organism>
<dbReference type="InterPro" id="IPR006703">
    <property type="entry name" value="G_AIG1"/>
</dbReference>
<feature type="domain" description="AIG1-type G" evidence="5">
    <location>
        <begin position="19"/>
        <end position="231"/>
    </location>
</feature>
<evidence type="ECO:0000256" key="2">
    <source>
        <dbReference type="ARBA" id="ARBA00022741"/>
    </source>
</evidence>
<dbReference type="STRING" id="81972.D7LXY5"/>
<evidence type="ECO:0000256" key="1">
    <source>
        <dbReference type="ARBA" id="ARBA00008535"/>
    </source>
</evidence>
<reference evidence="7" key="1">
    <citation type="journal article" date="2011" name="Nat. Genet.">
        <title>The Arabidopsis lyrata genome sequence and the basis of rapid genome size change.</title>
        <authorList>
            <person name="Hu T.T."/>
            <person name="Pattyn P."/>
            <person name="Bakker E.G."/>
            <person name="Cao J."/>
            <person name="Cheng J.-F."/>
            <person name="Clark R.M."/>
            <person name="Fahlgren N."/>
            <person name="Fawcett J.A."/>
            <person name="Grimwood J."/>
            <person name="Gundlach H."/>
            <person name="Haberer G."/>
            <person name="Hollister J.D."/>
            <person name="Ossowski S."/>
            <person name="Ottilar R.P."/>
            <person name="Salamov A.A."/>
            <person name="Schneeberger K."/>
            <person name="Spannagl M."/>
            <person name="Wang X."/>
            <person name="Yang L."/>
            <person name="Nasrallah M.E."/>
            <person name="Bergelson J."/>
            <person name="Carrington J.C."/>
            <person name="Gaut B.S."/>
            <person name="Schmutz J."/>
            <person name="Mayer K.F.X."/>
            <person name="Van de Peer Y."/>
            <person name="Grigoriev I.V."/>
            <person name="Nordborg M."/>
            <person name="Weigel D."/>
            <person name="Guo Y.-L."/>
        </authorList>
    </citation>
    <scope>NUCLEOTIDE SEQUENCE [LARGE SCALE GENOMIC DNA]</scope>
    <source>
        <strain evidence="7">cv. MN47</strain>
    </source>
</reference>
<dbReference type="InterPro" id="IPR045058">
    <property type="entry name" value="GIMA/IAN/Toc"/>
</dbReference>
<dbReference type="Proteomes" id="UP000008694">
    <property type="component" value="Unassembled WGS sequence"/>
</dbReference>
<dbReference type="Gene3D" id="3.40.50.300">
    <property type="entry name" value="P-loop containing nucleotide triphosphate hydrolases"/>
    <property type="match status" value="1"/>
</dbReference>
<evidence type="ECO:0000313" key="7">
    <source>
        <dbReference type="Proteomes" id="UP000008694"/>
    </source>
</evidence>
<dbReference type="PANTHER" id="PTHR10903">
    <property type="entry name" value="GTPASE, IMAP FAMILY MEMBER-RELATED"/>
    <property type="match status" value="1"/>
</dbReference>
<dbReference type="HOGENOM" id="CLU_010468_3_3_1"/>
<gene>
    <name evidence="6" type="ORF">ARALYDRAFT_663040</name>
</gene>
<keyword evidence="3" id="KW-0342">GTP-binding</keyword>
<dbReference type="InterPro" id="IPR027417">
    <property type="entry name" value="P-loop_NTPase"/>
</dbReference>
<sequence length="274" mass="30626">MKMGIDMMYDESKPVSSSNPSQTLVLVGRTGNGKSALGNSILGREAFVSKASCLGVTNTCQSERVVQDDGQIINVIDTPGLFQLSRAAASIGKQILRCITLAENGIHAILLVFSVRDRITKDEKVFSHLQTLFGSRIANYMIIVFTGGDELEENEETLEDYLTQECPQFLKVSVLHEILELCDNRLVLFDNKTKDKLKQVEQVQKLRALVELVAKQNNGKPYREELFNELQVETTLIRETEMTLEQQLAQGQSARLDVGESATDRNPKTHHGWV</sequence>
<dbReference type="PANTHER" id="PTHR10903:SF184">
    <property type="entry name" value="GTP-BINDING PROTEIN A"/>
    <property type="match status" value="1"/>
</dbReference>
<dbReference type="eggNOG" id="ENOG502R7PE">
    <property type="taxonomic scope" value="Eukaryota"/>
</dbReference>
<dbReference type="GO" id="GO:0005525">
    <property type="term" value="F:GTP binding"/>
    <property type="evidence" value="ECO:0007669"/>
    <property type="project" value="UniProtKB-KW"/>
</dbReference>
<dbReference type="Gramene" id="Al_scaffold_0006_3105">
    <property type="protein sequence ID" value="Al_scaffold_0006_3105"/>
    <property type="gene ID" value="Al_scaffold_0006_3105"/>
</dbReference>
<evidence type="ECO:0000313" key="6">
    <source>
        <dbReference type="EMBL" id="EFH50853.1"/>
    </source>
</evidence>
<evidence type="ECO:0000256" key="4">
    <source>
        <dbReference type="SAM" id="MobiDB-lite"/>
    </source>
</evidence>
<feature type="region of interest" description="Disordered" evidence="4">
    <location>
        <begin position="250"/>
        <end position="274"/>
    </location>
</feature>
<name>D7LXY5_ARALL</name>
<dbReference type="EMBL" id="GL348718">
    <property type="protein sequence ID" value="EFH50853.1"/>
    <property type="molecule type" value="Genomic_DNA"/>
</dbReference>
<dbReference type="FunFam" id="3.40.50.300:FF:000840">
    <property type="entry name" value="Immune-associated nucleotide-binding protein 9"/>
    <property type="match status" value="1"/>
</dbReference>
<dbReference type="SUPFAM" id="SSF52540">
    <property type="entry name" value="P-loop containing nucleoside triphosphate hydrolases"/>
    <property type="match status" value="1"/>
</dbReference>
<proteinExistence type="inferred from homology"/>
<keyword evidence="2" id="KW-0547">Nucleotide-binding</keyword>
<keyword evidence="7" id="KW-1185">Reference proteome</keyword>
<comment type="similarity">
    <text evidence="1">Belongs to the TRAFAC class TrmE-Era-EngA-EngB-Septin-like GTPase superfamily. AIG1/Toc34/Toc159-like paraseptin GTPase family. IAN subfamily.</text>
</comment>
<dbReference type="CDD" id="cd01852">
    <property type="entry name" value="AIG1"/>
    <property type="match status" value="1"/>
</dbReference>
<evidence type="ECO:0000259" key="5">
    <source>
        <dbReference type="PROSITE" id="PS51720"/>
    </source>
</evidence>
<accession>D7LXY5</accession>
<dbReference type="PROSITE" id="PS51720">
    <property type="entry name" value="G_AIG1"/>
    <property type="match status" value="1"/>
</dbReference>
<protein>
    <submittedName>
        <fullName evidence="6">Predicted protein</fullName>
    </submittedName>
</protein>